<accession>A0A9P7Y5F7</accession>
<dbReference type="SMART" id="SM00671">
    <property type="entry name" value="SEL1"/>
    <property type="match status" value="2"/>
</dbReference>
<comment type="similarity">
    <text evidence="1">Belongs to the sel-1 family.</text>
</comment>
<dbReference type="Proteomes" id="UP000707451">
    <property type="component" value="Unassembled WGS sequence"/>
</dbReference>
<dbReference type="Pfam" id="PF08238">
    <property type="entry name" value="Sel1"/>
    <property type="match status" value="3"/>
</dbReference>
<evidence type="ECO:0000313" key="3">
    <source>
        <dbReference type="Proteomes" id="UP000707451"/>
    </source>
</evidence>
<organism evidence="2 3">
    <name type="scientific">Linnemannia hyalina</name>
    <dbReference type="NCBI Taxonomy" id="64524"/>
    <lineage>
        <taxon>Eukaryota</taxon>
        <taxon>Fungi</taxon>
        <taxon>Fungi incertae sedis</taxon>
        <taxon>Mucoromycota</taxon>
        <taxon>Mortierellomycotina</taxon>
        <taxon>Mortierellomycetes</taxon>
        <taxon>Mortierellales</taxon>
        <taxon>Mortierellaceae</taxon>
        <taxon>Linnemannia</taxon>
    </lineage>
</organism>
<dbReference type="PANTHER" id="PTHR11102:SF160">
    <property type="entry name" value="ERAD-ASSOCIATED E3 UBIQUITIN-PROTEIN LIGASE COMPONENT HRD3"/>
    <property type="match status" value="1"/>
</dbReference>
<keyword evidence="3" id="KW-1185">Reference proteome</keyword>
<gene>
    <name evidence="2" type="ORF">KI688_001052</name>
</gene>
<evidence type="ECO:0008006" key="4">
    <source>
        <dbReference type="Google" id="ProtNLM"/>
    </source>
</evidence>
<dbReference type="AlphaFoldDB" id="A0A9P7Y5F7"/>
<protein>
    <recommendedName>
        <fullName evidence="4">HCP-like protein</fullName>
    </recommendedName>
</protein>
<sequence>MAKVFSKITRQPWTGISGRPSKGYAVGQRKVGVLYNHGLGVKQDYSTALAWYIKSADLGNGSAKTNIGYFYSHGQGVHLDYSKAMEWLLMAADQGDPRGTIENRRYRDGRGVTPGLRQGYGMVSESADQGFAQAQHDIGGLYEHGHGVLKDKGCGVEVV</sequence>
<evidence type="ECO:0000313" key="2">
    <source>
        <dbReference type="EMBL" id="KAG9073260.1"/>
    </source>
</evidence>
<reference evidence="2" key="1">
    <citation type="submission" date="2021-06" db="EMBL/GenBank/DDBJ databases">
        <title>Genome Sequence of Mortierella hyaline Strain SCG-10, a Cold-Adapted, Nitrate-Reducing Fungus Isolated from Soil in Minnesota, USA.</title>
        <authorList>
            <person name="Aldossari N."/>
        </authorList>
    </citation>
    <scope>NUCLEOTIDE SEQUENCE</scope>
    <source>
        <strain evidence="2">SCG-10</strain>
    </source>
</reference>
<dbReference type="InterPro" id="IPR011990">
    <property type="entry name" value="TPR-like_helical_dom_sf"/>
</dbReference>
<dbReference type="SUPFAM" id="SSF81901">
    <property type="entry name" value="HCP-like"/>
    <property type="match status" value="1"/>
</dbReference>
<name>A0A9P7Y5F7_9FUNG</name>
<comment type="caution">
    <text evidence="2">The sequence shown here is derived from an EMBL/GenBank/DDBJ whole genome shotgun (WGS) entry which is preliminary data.</text>
</comment>
<evidence type="ECO:0000256" key="1">
    <source>
        <dbReference type="ARBA" id="ARBA00038101"/>
    </source>
</evidence>
<dbReference type="InterPro" id="IPR006597">
    <property type="entry name" value="Sel1-like"/>
</dbReference>
<dbReference type="EMBL" id="JAHRHY010000001">
    <property type="protein sequence ID" value="KAG9073260.1"/>
    <property type="molecule type" value="Genomic_DNA"/>
</dbReference>
<proteinExistence type="inferred from homology"/>
<dbReference type="PANTHER" id="PTHR11102">
    <property type="entry name" value="SEL-1-LIKE PROTEIN"/>
    <property type="match status" value="1"/>
</dbReference>
<dbReference type="OrthoDB" id="272077at2759"/>
<dbReference type="InterPro" id="IPR050767">
    <property type="entry name" value="Sel1_AlgK"/>
</dbReference>
<dbReference type="Gene3D" id="1.25.40.10">
    <property type="entry name" value="Tetratricopeptide repeat domain"/>
    <property type="match status" value="2"/>
</dbReference>